<dbReference type="GO" id="GO:0071949">
    <property type="term" value="F:FAD binding"/>
    <property type="evidence" value="ECO:0007669"/>
    <property type="project" value="InterPro"/>
</dbReference>
<dbReference type="PANTHER" id="PTHR11748:SF111">
    <property type="entry name" value="D-LACTATE DEHYDROGENASE, MITOCHONDRIAL-RELATED"/>
    <property type="match status" value="1"/>
</dbReference>
<evidence type="ECO:0000313" key="9">
    <source>
        <dbReference type="EMBL" id="GBF57896.1"/>
    </source>
</evidence>
<dbReference type="Gene3D" id="3.30.465.10">
    <property type="match status" value="1"/>
</dbReference>
<evidence type="ECO:0000256" key="4">
    <source>
        <dbReference type="ARBA" id="ARBA00022827"/>
    </source>
</evidence>
<dbReference type="InterPro" id="IPR006094">
    <property type="entry name" value="Oxid_FAD_bind_N"/>
</dbReference>
<dbReference type="InterPro" id="IPR016164">
    <property type="entry name" value="FAD-linked_Oxase-like_C"/>
</dbReference>
<organism evidence="9 10">
    <name type="scientific">Candidatus Phycosocius bacilliformis</name>
    <dbReference type="NCBI Taxonomy" id="1445552"/>
    <lineage>
        <taxon>Bacteria</taxon>
        <taxon>Pseudomonadati</taxon>
        <taxon>Pseudomonadota</taxon>
        <taxon>Alphaproteobacteria</taxon>
        <taxon>Caulobacterales</taxon>
        <taxon>Caulobacterales incertae sedis</taxon>
        <taxon>Candidatus Phycosocius</taxon>
    </lineage>
</organism>
<dbReference type="GO" id="GO:1903457">
    <property type="term" value="P:lactate catabolic process"/>
    <property type="evidence" value="ECO:0007669"/>
    <property type="project" value="TreeGrafter"/>
</dbReference>
<evidence type="ECO:0000256" key="5">
    <source>
        <dbReference type="ARBA" id="ARBA00022946"/>
    </source>
</evidence>
<sequence>MADPARHNDHIADQLAALVGAEHVHSDEATRHVMSEDIFAQGGLAGLVVAPATRDQLSAVLKMARAAGLAILPRGGGMSYTKGYVAETSGALLIDTRRMDKIITISPEDMIATVEAGCTWASLHAALAPLGLRTPFWGPLSGISSTIGGGVSQLNAFFGAGIWGTTSDSVTALTIVLADGSVLRTGTAGTIGASPFFKHYGPDLTGLFCGDCGALGVKAEVTLRLIPAPTHEAHLSFSMPDLAQTAAATAAVARTNLASEVCAFDPNLARIRLRRASLLQDVKTLAAVIGAQKNVLDGVKQGARMALAGRGFMDDAGYTLHLITEGASKAQVEAAADQLRHLVKSHGGREIENTIPKAMRAAPFTPLNNILGPDGERWVPIHGIVALSQGPACWQALDALFASYQQAFDQRGMTSGYLVTTLATNGFLIEPVFFWPDARFGLHETTLEPSYLAKLPKLPANPDNAALVDEVREKILDIFQHFGAAHFQIGRTYRYAATRAPETMGLLKAIKAYLDPENRMNPGVLGL</sequence>
<name>A0A2P2EA10_9PROT</name>
<dbReference type="GO" id="GO:0008720">
    <property type="term" value="F:D-lactate dehydrogenase (NAD+) activity"/>
    <property type="evidence" value="ECO:0007669"/>
    <property type="project" value="TreeGrafter"/>
</dbReference>
<evidence type="ECO:0000256" key="3">
    <source>
        <dbReference type="ARBA" id="ARBA00022630"/>
    </source>
</evidence>
<evidence type="ECO:0000313" key="10">
    <source>
        <dbReference type="Proteomes" id="UP000245086"/>
    </source>
</evidence>
<dbReference type="Pfam" id="PF02913">
    <property type="entry name" value="FAD-oxidase_C"/>
    <property type="match status" value="1"/>
</dbReference>
<feature type="domain" description="FAD-binding PCMH-type" evidence="8">
    <location>
        <begin position="41"/>
        <end position="228"/>
    </location>
</feature>
<dbReference type="PROSITE" id="PS51387">
    <property type="entry name" value="FAD_PCMH"/>
    <property type="match status" value="1"/>
</dbReference>
<keyword evidence="3" id="KW-0285">Flavoprotein</keyword>
<dbReference type="InterPro" id="IPR016166">
    <property type="entry name" value="FAD-bd_PCMH"/>
</dbReference>
<keyword evidence="4" id="KW-0274">FAD</keyword>
<comment type="caution">
    <text evidence="9">The sequence shown here is derived from an EMBL/GenBank/DDBJ whole genome shotgun (WGS) entry which is preliminary data.</text>
</comment>
<comment type="similarity">
    <text evidence="2">Belongs to the FAD-binding oxidoreductase/transferase type 4 family.</text>
</comment>
<proteinExistence type="inferred from homology"/>
<evidence type="ECO:0000256" key="7">
    <source>
        <dbReference type="ARBA" id="ARBA00038897"/>
    </source>
</evidence>
<dbReference type="Proteomes" id="UP000245086">
    <property type="component" value="Unassembled WGS sequence"/>
</dbReference>
<evidence type="ECO:0000259" key="8">
    <source>
        <dbReference type="PROSITE" id="PS51387"/>
    </source>
</evidence>
<dbReference type="RefSeq" id="WP_108984899.1">
    <property type="nucleotide sequence ID" value="NZ_BFBR01000004.1"/>
</dbReference>
<dbReference type="InterPro" id="IPR016169">
    <property type="entry name" value="FAD-bd_PCMH_sub2"/>
</dbReference>
<dbReference type="OrthoDB" id="9811557at2"/>
<comment type="cofactor">
    <cofactor evidence="1">
        <name>FAD</name>
        <dbReference type="ChEBI" id="CHEBI:57692"/>
    </cofactor>
</comment>
<dbReference type="PANTHER" id="PTHR11748">
    <property type="entry name" value="D-LACTATE DEHYDROGENASE"/>
    <property type="match status" value="1"/>
</dbReference>
<keyword evidence="5" id="KW-0809">Transit peptide</keyword>
<dbReference type="GO" id="GO:0004458">
    <property type="term" value="F:D-lactate dehydrogenase (cytochrome) activity"/>
    <property type="evidence" value="ECO:0007669"/>
    <property type="project" value="UniProtKB-EC"/>
</dbReference>
<dbReference type="SUPFAM" id="SSF56176">
    <property type="entry name" value="FAD-binding/transporter-associated domain-like"/>
    <property type="match status" value="1"/>
</dbReference>
<keyword evidence="10" id="KW-1185">Reference proteome</keyword>
<evidence type="ECO:0000256" key="2">
    <source>
        <dbReference type="ARBA" id="ARBA00008000"/>
    </source>
</evidence>
<accession>A0A2P2EA10</accession>
<reference evidence="9 10" key="1">
    <citation type="journal article" date="2018" name="Genome Announc.">
        <title>Draft Genome Sequence of "Candidatus Phycosocius bacilliformis," an Alphaproteobacterial Ectosymbiont of the Hydrocarbon-Producing Green Alga Botryococcus braunii.</title>
        <authorList>
            <person name="Tanabe Y."/>
            <person name="Yamaguchi H."/>
            <person name="Watanabe M.M."/>
        </authorList>
    </citation>
    <scope>NUCLEOTIDE SEQUENCE [LARGE SCALE GENOMIC DNA]</scope>
    <source>
        <strain evidence="9 10">BOTRYCO-2</strain>
    </source>
</reference>
<evidence type="ECO:0000256" key="6">
    <source>
        <dbReference type="ARBA" id="ARBA00023002"/>
    </source>
</evidence>
<dbReference type="EMBL" id="BFBR01000004">
    <property type="protein sequence ID" value="GBF57896.1"/>
    <property type="molecule type" value="Genomic_DNA"/>
</dbReference>
<protein>
    <recommendedName>
        <fullName evidence="7">D-lactate dehydrogenase (cytochrome)</fullName>
        <ecNumber evidence="7">1.1.2.4</ecNumber>
    </recommendedName>
</protein>
<keyword evidence="6" id="KW-0560">Oxidoreductase</keyword>
<dbReference type="AlphaFoldDB" id="A0A2P2EA10"/>
<dbReference type="EC" id="1.1.2.4" evidence="7"/>
<dbReference type="InterPro" id="IPR004113">
    <property type="entry name" value="FAD-bd_oxidored_4_C"/>
</dbReference>
<dbReference type="Pfam" id="PF01565">
    <property type="entry name" value="FAD_binding_4"/>
    <property type="match status" value="1"/>
</dbReference>
<gene>
    <name evidence="9" type="ORF">PbB2_01566</name>
</gene>
<dbReference type="SUPFAM" id="SSF55103">
    <property type="entry name" value="FAD-linked oxidases, C-terminal domain"/>
    <property type="match status" value="1"/>
</dbReference>
<dbReference type="InterPro" id="IPR036318">
    <property type="entry name" value="FAD-bd_PCMH-like_sf"/>
</dbReference>
<evidence type="ECO:0000256" key="1">
    <source>
        <dbReference type="ARBA" id="ARBA00001974"/>
    </source>
</evidence>